<sequence length="81" mass="9944">YHRKRLKRYGYDESLYHQRNKTETIFSVIKKMFGENVTSRKIATQNRELFYRVIAYNSYRITQNKSLIWDGFYTAELMIFC</sequence>
<gene>
    <name evidence="1" type="ORF">SCCGRSA3_02561</name>
</gene>
<dbReference type="AlphaFoldDB" id="A0A087RQL2"/>
<name>A0A087RQL2_9ARCH</name>
<comment type="caution">
    <text evidence="1">The sequence shown here is derived from an EMBL/GenBank/DDBJ whole genome shotgun (WGS) entry which is preliminary data.</text>
</comment>
<dbReference type="Proteomes" id="UP000029383">
    <property type="component" value="Unassembled WGS sequence"/>
</dbReference>
<feature type="non-terminal residue" evidence="1">
    <location>
        <position position="1"/>
    </location>
</feature>
<accession>A0A087RQL2</accession>
<evidence type="ECO:0000313" key="1">
    <source>
        <dbReference type="EMBL" id="KFM15766.1"/>
    </source>
</evidence>
<reference evidence="1 2" key="1">
    <citation type="submission" date="2014-06" db="EMBL/GenBank/DDBJ databases">
        <authorList>
            <person name="Ngugi D.K."/>
            <person name="Blom J."/>
            <person name="Alam I."/>
            <person name="Rashid M."/>
            <person name="Baalawi W."/>
            <person name="Zhang G."/>
            <person name="Hikmawan T."/>
            <person name="Guan Y."/>
            <person name="Antunes A."/>
            <person name="Siam R."/>
            <person name="El-Dorry H."/>
            <person name="Bajic V."/>
            <person name="Stingl U."/>
        </authorList>
    </citation>
    <scope>NUCLEOTIDE SEQUENCE [LARGE SCALE GENOMIC DNA]</scope>
    <source>
        <strain evidence="1">SCGC RSA3</strain>
    </source>
</reference>
<organism evidence="1 2">
    <name type="scientific">Marine Group I thaumarchaeote SCGC RSA3</name>
    <dbReference type="NCBI Taxonomy" id="1503183"/>
    <lineage>
        <taxon>Archaea</taxon>
        <taxon>Nitrososphaerota</taxon>
        <taxon>Marine Group I</taxon>
    </lineage>
</organism>
<evidence type="ECO:0000313" key="2">
    <source>
        <dbReference type="Proteomes" id="UP000029383"/>
    </source>
</evidence>
<keyword evidence="2" id="KW-1185">Reference proteome</keyword>
<proteinExistence type="predicted"/>
<dbReference type="EMBL" id="JOTD01000095">
    <property type="protein sequence ID" value="KFM15766.1"/>
    <property type="molecule type" value="Genomic_DNA"/>
</dbReference>
<protein>
    <submittedName>
        <fullName evidence="1">Putative transposase for insertion sequence element protein</fullName>
    </submittedName>
</protein>